<evidence type="ECO:0000256" key="5">
    <source>
        <dbReference type="ARBA" id="ARBA00023284"/>
    </source>
</evidence>
<dbReference type="PRINTS" id="PR00368">
    <property type="entry name" value="FADPNR"/>
</dbReference>
<dbReference type="GO" id="GO:0005829">
    <property type="term" value="C:cytosol"/>
    <property type="evidence" value="ECO:0007669"/>
    <property type="project" value="TreeGrafter"/>
</dbReference>
<evidence type="ECO:0000256" key="4">
    <source>
        <dbReference type="ARBA" id="ARBA00023157"/>
    </source>
</evidence>
<evidence type="ECO:0000256" key="1">
    <source>
        <dbReference type="ARBA" id="ARBA00001974"/>
    </source>
</evidence>
<reference evidence="7 8" key="1">
    <citation type="submission" date="2019-11" db="EMBL/GenBank/DDBJ databases">
        <title>Growth characteristics of pneumococcus vary with the chemical composition of the capsule and with environmental conditions.</title>
        <authorList>
            <person name="Tothpal A."/>
            <person name="Desobry K."/>
            <person name="Joshi S."/>
            <person name="Wyllie A.L."/>
            <person name="Weinberger D.M."/>
        </authorList>
    </citation>
    <scope>NUCLEOTIDE SEQUENCE [LARGE SCALE GENOMIC DNA]</scope>
    <source>
        <strain evidence="8">pnumococcus19F</strain>
    </source>
</reference>
<comment type="caution">
    <text evidence="7">The sequence shown here is derived from an EMBL/GenBank/DDBJ whole genome shotgun (WGS) entry which is preliminary data.</text>
</comment>
<dbReference type="GO" id="GO:0050660">
    <property type="term" value="F:flavin adenine dinucleotide binding"/>
    <property type="evidence" value="ECO:0007669"/>
    <property type="project" value="InterPro"/>
</dbReference>
<dbReference type="PANTHER" id="PTHR42737:SF2">
    <property type="entry name" value="GLUTATHIONE REDUCTASE"/>
    <property type="match status" value="1"/>
</dbReference>
<evidence type="ECO:0000313" key="8">
    <source>
        <dbReference type="Proteomes" id="UP000483094"/>
    </source>
</evidence>
<dbReference type="PANTHER" id="PTHR42737">
    <property type="entry name" value="GLUTATHIONE REDUCTASE"/>
    <property type="match status" value="1"/>
</dbReference>
<evidence type="ECO:0000256" key="2">
    <source>
        <dbReference type="ARBA" id="ARBA00007532"/>
    </source>
</evidence>
<dbReference type="GO" id="GO:0006749">
    <property type="term" value="P:glutathione metabolic process"/>
    <property type="evidence" value="ECO:0007669"/>
    <property type="project" value="TreeGrafter"/>
</dbReference>
<dbReference type="GO" id="GO:0045454">
    <property type="term" value="P:cell redox homeostasis"/>
    <property type="evidence" value="ECO:0007669"/>
    <property type="project" value="InterPro"/>
</dbReference>
<comment type="similarity">
    <text evidence="2">Belongs to the class-I pyridine nucleotide-disulfide oxidoreductase family.</text>
</comment>
<feature type="domain" description="FAD/NAD(P)-binding" evidence="6">
    <location>
        <begin position="6"/>
        <end position="103"/>
    </location>
</feature>
<dbReference type="Gene3D" id="3.50.50.60">
    <property type="entry name" value="FAD/NAD(P)-binding domain"/>
    <property type="match status" value="2"/>
</dbReference>
<dbReference type="InterPro" id="IPR046952">
    <property type="entry name" value="GSHR/TRXR-like"/>
</dbReference>
<gene>
    <name evidence="7" type="ORF">GM540_14740</name>
</gene>
<feature type="non-terminal residue" evidence="7">
    <location>
        <position position="1"/>
    </location>
</feature>
<protein>
    <recommendedName>
        <fullName evidence="6">FAD/NAD(P)-binding domain-containing protein</fullName>
    </recommendedName>
</protein>
<evidence type="ECO:0000259" key="6">
    <source>
        <dbReference type="Pfam" id="PF07992"/>
    </source>
</evidence>
<dbReference type="EMBL" id="WNHQ01001878">
    <property type="protein sequence ID" value="MTV75196.1"/>
    <property type="molecule type" value="Genomic_DNA"/>
</dbReference>
<dbReference type="GO" id="GO:0034599">
    <property type="term" value="P:cellular response to oxidative stress"/>
    <property type="evidence" value="ECO:0007669"/>
    <property type="project" value="TreeGrafter"/>
</dbReference>
<dbReference type="AlphaFoldDB" id="A0A6G2DF48"/>
<dbReference type="SUPFAM" id="SSF51905">
    <property type="entry name" value="FAD/NAD(P)-binding domain"/>
    <property type="match status" value="1"/>
</dbReference>
<organism evidence="7 8">
    <name type="scientific">Streptococcus pneumoniae</name>
    <dbReference type="NCBI Taxonomy" id="1313"/>
    <lineage>
        <taxon>Bacteria</taxon>
        <taxon>Bacillati</taxon>
        <taxon>Bacillota</taxon>
        <taxon>Bacilli</taxon>
        <taxon>Lactobacillales</taxon>
        <taxon>Streptococcaceae</taxon>
        <taxon>Streptococcus</taxon>
    </lineage>
</organism>
<dbReference type="Pfam" id="PF07992">
    <property type="entry name" value="Pyr_redox_2"/>
    <property type="match status" value="1"/>
</dbReference>
<comment type="cofactor">
    <cofactor evidence="1">
        <name>FAD</name>
        <dbReference type="ChEBI" id="CHEBI:57692"/>
    </cofactor>
</comment>
<proteinExistence type="inferred from homology"/>
<dbReference type="Proteomes" id="UP000483094">
    <property type="component" value="Unassembled WGS sequence"/>
</dbReference>
<keyword evidence="3" id="KW-0560">Oxidoreductase</keyword>
<dbReference type="PRINTS" id="PR00411">
    <property type="entry name" value="PNDRDTASEI"/>
</dbReference>
<accession>A0A6G2DF48</accession>
<keyword evidence="4" id="KW-1015">Disulfide bond</keyword>
<name>A0A6G2DF48_STREE</name>
<dbReference type="InterPro" id="IPR023753">
    <property type="entry name" value="FAD/NAD-binding_dom"/>
</dbReference>
<evidence type="ECO:0000313" key="7">
    <source>
        <dbReference type="EMBL" id="MTV75196.1"/>
    </source>
</evidence>
<evidence type="ECO:0000256" key="3">
    <source>
        <dbReference type="ARBA" id="ARBA00023002"/>
    </source>
</evidence>
<dbReference type="GO" id="GO:0004362">
    <property type="term" value="F:glutathione-disulfide reductase (NADPH) activity"/>
    <property type="evidence" value="ECO:0007669"/>
    <property type="project" value="TreeGrafter"/>
</dbReference>
<keyword evidence="5" id="KW-0676">Redox-active center</keyword>
<dbReference type="InterPro" id="IPR036188">
    <property type="entry name" value="FAD/NAD-bd_sf"/>
</dbReference>
<sequence>REAYIDRARSSYDGSFKRNGVDLIEGHAEFVDSHTVSVNGELIRAKHIVIATGAHPSIPNIPGAELGGSSDDVFAWEELPESIAILGAGYIAVELAGVLHTFGV</sequence>
<feature type="non-terminal residue" evidence="7">
    <location>
        <position position="104"/>
    </location>
</feature>